<dbReference type="Proteomes" id="UP000554482">
    <property type="component" value="Unassembled WGS sequence"/>
</dbReference>
<accession>A0A7J6WFL3</accession>
<sequence length="64" mass="7363">MEIIWAKIYLGRLEVGPIDLGSPCTTICRPESIFNWRDALRISLECNRIECIDSNIDQQLRVIA</sequence>
<reference evidence="1 2" key="1">
    <citation type="submission" date="2020-06" db="EMBL/GenBank/DDBJ databases">
        <title>Transcriptomic and genomic resources for Thalictrum thalictroides and T. hernandezii: Facilitating candidate gene discovery in an emerging model plant lineage.</title>
        <authorList>
            <person name="Arias T."/>
            <person name="Riano-Pachon D.M."/>
            <person name="Di Stilio V.S."/>
        </authorList>
    </citation>
    <scope>NUCLEOTIDE SEQUENCE [LARGE SCALE GENOMIC DNA]</scope>
    <source>
        <strain evidence="2">cv. WT478/WT964</strain>
        <tissue evidence="1">Leaves</tissue>
    </source>
</reference>
<evidence type="ECO:0000313" key="1">
    <source>
        <dbReference type="EMBL" id="KAF5196209.1"/>
    </source>
</evidence>
<gene>
    <name evidence="1" type="ORF">FRX31_014208</name>
</gene>
<protein>
    <submittedName>
        <fullName evidence="1">Uncharacterized protein</fullName>
    </submittedName>
</protein>
<evidence type="ECO:0000313" key="2">
    <source>
        <dbReference type="Proteomes" id="UP000554482"/>
    </source>
</evidence>
<keyword evidence="2" id="KW-1185">Reference proteome</keyword>
<name>A0A7J6WFL3_THATH</name>
<proteinExistence type="predicted"/>
<dbReference type="AlphaFoldDB" id="A0A7J6WFL3"/>
<comment type="caution">
    <text evidence="1">The sequence shown here is derived from an EMBL/GenBank/DDBJ whole genome shotgun (WGS) entry which is preliminary data.</text>
</comment>
<organism evidence="1 2">
    <name type="scientific">Thalictrum thalictroides</name>
    <name type="common">Rue-anemone</name>
    <name type="synonym">Anemone thalictroides</name>
    <dbReference type="NCBI Taxonomy" id="46969"/>
    <lineage>
        <taxon>Eukaryota</taxon>
        <taxon>Viridiplantae</taxon>
        <taxon>Streptophyta</taxon>
        <taxon>Embryophyta</taxon>
        <taxon>Tracheophyta</taxon>
        <taxon>Spermatophyta</taxon>
        <taxon>Magnoliopsida</taxon>
        <taxon>Ranunculales</taxon>
        <taxon>Ranunculaceae</taxon>
        <taxon>Thalictroideae</taxon>
        <taxon>Thalictrum</taxon>
    </lineage>
</organism>
<dbReference type="EMBL" id="JABWDY010016290">
    <property type="protein sequence ID" value="KAF5196209.1"/>
    <property type="molecule type" value="Genomic_DNA"/>
</dbReference>